<dbReference type="SUPFAM" id="SSF53590">
    <property type="entry name" value="Nucleoside hydrolase"/>
    <property type="match status" value="1"/>
</dbReference>
<comment type="caution">
    <text evidence="4">The sequence shown here is derived from an EMBL/GenBank/DDBJ whole genome shotgun (WGS) entry which is preliminary data.</text>
</comment>
<evidence type="ECO:0000313" key="4">
    <source>
        <dbReference type="EMBL" id="MBK0331592.1"/>
    </source>
</evidence>
<feature type="domain" description="Inosine/uridine-preferring nucleoside hydrolase" evidence="3">
    <location>
        <begin position="11"/>
        <end position="308"/>
    </location>
</feature>
<keyword evidence="5" id="KW-1185">Reference proteome</keyword>
<evidence type="ECO:0000313" key="5">
    <source>
        <dbReference type="Proteomes" id="UP000612352"/>
    </source>
</evidence>
<evidence type="ECO:0000259" key="3">
    <source>
        <dbReference type="Pfam" id="PF01156"/>
    </source>
</evidence>
<dbReference type="InterPro" id="IPR001910">
    <property type="entry name" value="Inosine/uridine_hydrolase_dom"/>
</dbReference>
<dbReference type="InterPro" id="IPR015910">
    <property type="entry name" value="I/U_nuclsd_hydro_CS"/>
</dbReference>
<organism evidence="4 5">
    <name type="scientific">Brachybacterium halotolerans</name>
    <dbReference type="NCBI Taxonomy" id="2795215"/>
    <lineage>
        <taxon>Bacteria</taxon>
        <taxon>Bacillati</taxon>
        <taxon>Actinomycetota</taxon>
        <taxon>Actinomycetes</taxon>
        <taxon>Micrococcales</taxon>
        <taxon>Dermabacteraceae</taxon>
        <taxon>Brachybacterium</taxon>
    </lineage>
</organism>
<dbReference type="GO" id="GO:0016787">
    <property type="term" value="F:hydrolase activity"/>
    <property type="evidence" value="ECO:0007669"/>
    <property type="project" value="UniProtKB-KW"/>
</dbReference>
<dbReference type="Pfam" id="PF01156">
    <property type="entry name" value="IU_nuc_hydro"/>
    <property type="match status" value="1"/>
</dbReference>
<name>A0ABS1BA97_9MICO</name>
<dbReference type="PANTHER" id="PTHR12304">
    <property type="entry name" value="INOSINE-URIDINE PREFERRING NUCLEOSIDE HYDROLASE"/>
    <property type="match status" value="1"/>
</dbReference>
<reference evidence="4 5" key="1">
    <citation type="submission" date="2020-12" db="EMBL/GenBank/DDBJ databases">
        <title>Brachybacterium sp. MASK1Z-5, whole genome shotgun sequence.</title>
        <authorList>
            <person name="Tuo L."/>
        </authorList>
    </citation>
    <scope>NUCLEOTIDE SEQUENCE [LARGE SCALE GENOMIC DNA]</scope>
    <source>
        <strain evidence="4 5">MASK1Z-5</strain>
    </source>
</reference>
<dbReference type="Gene3D" id="3.90.245.10">
    <property type="entry name" value="Ribonucleoside hydrolase-like"/>
    <property type="match status" value="1"/>
</dbReference>
<dbReference type="Proteomes" id="UP000612352">
    <property type="component" value="Unassembled WGS sequence"/>
</dbReference>
<evidence type="ECO:0000256" key="2">
    <source>
        <dbReference type="ARBA" id="ARBA00023295"/>
    </source>
</evidence>
<evidence type="ECO:0000256" key="1">
    <source>
        <dbReference type="ARBA" id="ARBA00022801"/>
    </source>
</evidence>
<keyword evidence="2" id="KW-0326">Glycosidase</keyword>
<dbReference type="InterPro" id="IPR023186">
    <property type="entry name" value="IUNH"/>
</dbReference>
<dbReference type="PROSITE" id="PS01247">
    <property type="entry name" value="IUNH"/>
    <property type="match status" value="1"/>
</dbReference>
<proteinExistence type="predicted"/>
<sequence>MTEHTDHPRRIILDCDPGHDDAVAIMLALGSSAVELLGVTTVGGNQTVDKITRNAQSVLEVCRRQDVPVHRGSARPLLREVHVAGDIHGESGLDGVELPAPTVPVAAQRAVEFIVETVMAAEPGEITLVGTGPLTNLALAARLEPAIVERVREVVIMGGGYHEGNMTPVAEFNIWADPEAAAIVVDAGWELTMVGLDLTHQALATAEVEQEISALGTDLAEFFLGLMGFFRRAYQENQGFDDPPVHDPCTIAYLIDPDVVRTRRAPLRVETRGDLTRGMTVADLRPGTDAEDCRTQIATELDAPGFWRLVVDAVRVLG</sequence>
<accession>A0ABS1BA97</accession>
<dbReference type="PANTHER" id="PTHR12304:SF4">
    <property type="entry name" value="URIDINE NUCLEOSIDASE"/>
    <property type="match status" value="1"/>
</dbReference>
<dbReference type="InterPro" id="IPR036452">
    <property type="entry name" value="Ribo_hydro-like"/>
</dbReference>
<keyword evidence="1 4" id="KW-0378">Hydrolase</keyword>
<dbReference type="RefSeq" id="WP_200502219.1">
    <property type="nucleotide sequence ID" value="NZ_JAEDAJ010000004.1"/>
</dbReference>
<protein>
    <submittedName>
        <fullName evidence="4">Nucleoside hydrolase</fullName>
    </submittedName>
</protein>
<dbReference type="EMBL" id="JAEDAJ010000004">
    <property type="protein sequence ID" value="MBK0331592.1"/>
    <property type="molecule type" value="Genomic_DNA"/>
</dbReference>
<dbReference type="CDD" id="cd02651">
    <property type="entry name" value="nuc_hydro_IU_UC_XIUA"/>
    <property type="match status" value="1"/>
</dbReference>
<gene>
    <name evidence="4" type="ORF">I8D64_09275</name>
</gene>